<keyword evidence="2 6" id="KW-0812">Transmembrane</keyword>
<protein>
    <recommendedName>
        <fullName evidence="6">Transport permease protein</fullName>
    </recommendedName>
</protein>
<keyword evidence="6" id="KW-1003">Cell membrane</keyword>
<dbReference type="InterPro" id="IPR000412">
    <property type="entry name" value="ABC_2_transport"/>
</dbReference>
<dbReference type="InterPro" id="IPR047817">
    <property type="entry name" value="ABC2_TM_bact-type"/>
</dbReference>
<dbReference type="PROSITE" id="PS51012">
    <property type="entry name" value="ABC_TM2"/>
    <property type="match status" value="1"/>
</dbReference>
<evidence type="ECO:0000256" key="5">
    <source>
        <dbReference type="ARBA" id="ARBA00023251"/>
    </source>
</evidence>
<evidence type="ECO:0000256" key="6">
    <source>
        <dbReference type="RuleBase" id="RU361157"/>
    </source>
</evidence>
<feature type="transmembrane region" description="Helical" evidence="6">
    <location>
        <begin position="133"/>
        <end position="156"/>
    </location>
</feature>
<dbReference type="GO" id="GO:0046677">
    <property type="term" value="P:response to antibiotic"/>
    <property type="evidence" value="ECO:0007669"/>
    <property type="project" value="UniProtKB-KW"/>
</dbReference>
<feature type="transmembrane region" description="Helical" evidence="6">
    <location>
        <begin position="60"/>
        <end position="80"/>
    </location>
</feature>
<keyword evidence="3 6" id="KW-1133">Transmembrane helix</keyword>
<dbReference type="GO" id="GO:0140359">
    <property type="term" value="F:ABC-type transporter activity"/>
    <property type="evidence" value="ECO:0007669"/>
    <property type="project" value="InterPro"/>
</dbReference>
<comment type="caution">
    <text evidence="8">The sequence shown here is derived from an EMBL/GenBank/DDBJ whole genome shotgun (WGS) entry which is preliminary data.</text>
</comment>
<dbReference type="InterPro" id="IPR013525">
    <property type="entry name" value="ABC2_TM"/>
</dbReference>
<dbReference type="PIRSF" id="PIRSF006648">
    <property type="entry name" value="DrrB"/>
    <property type="match status" value="1"/>
</dbReference>
<dbReference type="InterPro" id="IPR051784">
    <property type="entry name" value="Nod_factor_ABC_transporter"/>
</dbReference>
<dbReference type="OrthoDB" id="9778589at2"/>
<accession>A0A3P1WW28</accession>
<feature type="transmembrane region" description="Helical" evidence="6">
    <location>
        <begin position="20"/>
        <end position="40"/>
    </location>
</feature>
<dbReference type="RefSeq" id="WP_125227074.1">
    <property type="nucleotide sequence ID" value="NZ_RQYT01000004.1"/>
</dbReference>
<dbReference type="AlphaFoldDB" id="A0A3P1WW28"/>
<gene>
    <name evidence="8" type="ORF">EII35_03480</name>
</gene>
<comment type="subcellular location">
    <subcellularLocation>
        <location evidence="6">Cell membrane</location>
        <topology evidence="6">Multi-pass membrane protein</topology>
    </subcellularLocation>
    <subcellularLocation>
        <location evidence="1">Membrane</location>
        <topology evidence="1">Multi-pass membrane protein</topology>
    </subcellularLocation>
</comment>
<feature type="transmembrane region" description="Helical" evidence="6">
    <location>
        <begin position="101"/>
        <end position="127"/>
    </location>
</feature>
<keyword evidence="6" id="KW-0813">Transport</keyword>
<dbReference type="EMBL" id="RQYT01000004">
    <property type="protein sequence ID" value="RRD50802.1"/>
    <property type="molecule type" value="Genomic_DNA"/>
</dbReference>
<sequence length="248" mass="26937">MRGYRQLTTAFWKSQLREPIGFFFTLVFSPVLLLVLGLIFGNTPQPHFGMRGFVDQMLPGLTVISIVIVGIMLVPQNQLLLRSSGALTRLRITPLKPRTYVAADLTVQFCFGLIGALLTLLVGILVFRVDWPVHFVLVVAALALGLVAMLAIGYTLAALYPSVAAAAGIGNGLMIVLMMTSGAFIPTAALSDGVRTAMQFSPVHHIARLVEASWQGEPWPWLSVAVLVGCAMVFGILSTVLFRWDRTL</sequence>
<evidence type="ECO:0000256" key="1">
    <source>
        <dbReference type="ARBA" id="ARBA00004141"/>
    </source>
</evidence>
<evidence type="ECO:0000256" key="2">
    <source>
        <dbReference type="ARBA" id="ARBA00022692"/>
    </source>
</evidence>
<evidence type="ECO:0000313" key="8">
    <source>
        <dbReference type="EMBL" id="RRD50802.1"/>
    </source>
</evidence>
<feature type="transmembrane region" description="Helical" evidence="6">
    <location>
        <begin position="163"/>
        <end position="185"/>
    </location>
</feature>
<feature type="domain" description="ABC transmembrane type-2" evidence="7">
    <location>
        <begin position="20"/>
        <end position="245"/>
    </location>
</feature>
<feature type="transmembrane region" description="Helical" evidence="6">
    <location>
        <begin position="219"/>
        <end position="242"/>
    </location>
</feature>
<dbReference type="PANTHER" id="PTHR43229:SF3">
    <property type="entry name" value="ABC-TYPE MULTIDRUG TRANSPORT SYSTEM, PERMEASE COMPONENT"/>
    <property type="match status" value="1"/>
</dbReference>
<proteinExistence type="inferred from homology"/>
<keyword evidence="5" id="KW-0046">Antibiotic resistance</keyword>
<evidence type="ECO:0000313" key="9">
    <source>
        <dbReference type="Proteomes" id="UP000280935"/>
    </source>
</evidence>
<reference evidence="8 9" key="1">
    <citation type="submission" date="2018-11" db="EMBL/GenBank/DDBJ databases">
        <title>Genomes From Bacteria Associated with the Canine Oral Cavity: a Test Case for Automated Genome-Based Taxonomic Assignment.</title>
        <authorList>
            <person name="Coil D.A."/>
            <person name="Jospin G."/>
            <person name="Darling A.E."/>
            <person name="Wallis C."/>
            <person name="Davis I.J."/>
            <person name="Harris S."/>
            <person name="Eisen J.A."/>
            <person name="Holcombe L.J."/>
            <person name="O'Flynn C."/>
        </authorList>
    </citation>
    <scope>NUCLEOTIDE SEQUENCE [LARGE SCALE GENOMIC DNA]</scope>
    <source>
        <strain evidence="8 9">OH2822_COT-296</strain>
    </source>
</reference>
<dbReference type="Proteomes" id="UP000280935">
    <property type="component" value="Unassembled WGS sequence"/>
</dbReference>
<dbReference type="Pfam" id="PF01061">
    <property type="entry name" value="ABC2_membrane"/>
    <property type="match status" value="1"/>
</dbReference>
<organism evidence="8 9">
    <name type="scientific">Arachnia propionica</name>
    <dbReference type="NCBI Taxonomy" id="1750"/>
    <lineage>
        <taxon>Bacteria</taxon>
        <taxon>Bacillati</taxon>
        <taxon>Actinomycetota</taxon>
        <taxon>Actinomycetes</taxon>
        <taxon>Propionibacteriales</taxon>
        <taxon>Propionibacteriaceae</taxon>
        <taxon>Arachnia</taxon>
    </lineage>
</organism>
<evidence type="ECO:0000259" key="7">
    <source>
        <dbReference type="PROSITE" id="PS51012"/>
    </source>
</evidence>
<evidence type="ECO:0000256" key="3">
    <source>
        <dbReference type="ARBA" id="ARBA00022989"/>
    </source>
</evidence>
<comment type="similarity">
    <text evidence="6">Belongs to the ABC-2 integral membrane protein family.</text>
</comment>
<dbReference type="PANTHER" id="PTHR43229">
    <property type="entry name" value="NODULATION PROTEIN J"/>
    <property type="match status" value="1"/>
</dbReference>
<evidence type="ECO:0000256" key="4">
    <source>
        <dbReference type="ARBA" id="ARBA00023136"/>
    </source>
</evidence>
<keyword evidence="4 6" id="KW-0472">Membrane</keyword>
<name>A0A3P1WW28_9ACTN</name>
<dbReference type="GO" id="GO:0043190">
    <property type="term" value="C:ATP-binding cassette (ABC) transporter complex"/>
    <property type="evidence" value="ECO:0007669"/>
    <property type="project" value="InterPro"/>
</dbReference>